<reference evidence="1" key="1">
    <citation type="submission" date="2021-11" db="EMBL/GenBank/DDBJ databases">
        <title>Fusarium solani-melongenae Genome sequencing and assembly.</title>
        <authorList>
            <person name="Xie S."/>
            <person name="Huang L."/>
            <person name="Zhang X."/>
        </authorList>
    </citation>
    <scope>NUCLEOTIDE SEQUENCE</scope>
    <source>
        <strain evidence="1">CRI 24-3</strain>
    </source>
</reference>
<evidence type="ECO:0000313" key="1">
    <source>
        <dbReference type="EMBL" id="UPK92888.1"/>
    </source>
</evidence>
<evidence type="ECO:0000313" key="2">
    <source>
        <dbReference type="Proteomes" id="UP000830768"/>
    </source>
</evidence>
<proteinExistence type="predicted"/>
<dbReference type="Proteomes" id="UP000830768">
    <property type="component" value="Chromosome 3"/>
</dbReference>
<accession>A0ACD3YV67</accession>
<keyword evidence="2" id="KW-1185">Reference proteome</keyword>
<protein>
    <submittedName>
        <fullName evidence="1">Uncharacterized protein</fullName>
    </submittedName>
</protein>
<organism evidence="1 2">
    <name type="scientific">Fusarium solani subsp. cucurbitae</name>
    <name type="common">Neocosmosporum cucurbitae</name>
    <dbReference type="NCBI Taxonomy" id="2747967"/>
    <lineage>
        <taxon>Eukaryota</taxon>
        <taxon>Fungi</taxon>
        <taxon>Dikarya</taxon>
        <taxon>Ascomycota</taxon>
        <taxon>Pezizomycotina</taxon>
        <taxon>Sordariomycetes</taxon>
        <taxon>Hypocreomycetidae</taxon>
        <taxon>Hypocreales</taxon>
        <taxon>Nectriaceae</taxon>
        <taxon>Fusarium</taxon>
        <taxon>Fusarium solani species complex</taxon>
    </lineage>
</organism>
<dbReference type="EMBL" id="CP090032">
    <property type="protein sequence ID" value="UPK92888.1"/>
    <property type="molecule type" value="Genomic_DNA"/>
</dbReference>
<name>A0ACD3YV67_FUSSC</name>
<gene>
    <name evidence="1" type="ORF">LCI18_003823</name>
</gene>
<sequence>MTVVSWLVALSKNSALRVFEPPKRLECEDFDSFNPSRPLAFTDFHVFEAPSEETLTALVLNKQPTYEDWLEETPEEETPEEETPEDNTPEEDIESKTDQYYAMQAEEATRITSLIVHEGPGLHLSKGEFEQLVQELSIERIDLEIAWENLQPELKRLSYNLELSVYLLQVDEAVKEIRQRQSPAISEKQNKIWNSKPATLTSPKPSHSNGAFKVPHLASGLMSKDVHFNHARRDQATMNQLSLSFANRNLGKDDKTPKTFSLVPQEMTTLSRIFKRFTPSPETSRQQYGNDLEVSLEALIHDRKVNKKPKRMPVAGGLSQAISQSLQVLHDHVSAIRASLSNGEAGFRWLDAGHLWPCLSPVMLLEQLRHSNQSHSSPKMRNELLLYGVLFTKLQRLVRMRNAELSRDEKQLREEQEHEGHSNWSPLDHPEWLLLEIDNNILIRPPQVDVARAIIWPASKSNSVLQTNMGQGKTSCVIPMAVAMLADKTQICRLMVPRALLLQTAQVLQSRIGGLVGRQVCHIPFARRSPTGVHDMDLYQKLHRDTHTSGGVMLCLPEHILSFKLSGIQKLADGQHKQAKKMIEIQQWLDTSSRDILDEFDFTLSAKTQLIYPSGIPAAIYGHPQRWRVVEDLLALVESHVSYLQSSFEDGIDVRRRHQGYPIIHFLRTEVENSLNALLVQDICEGRLPQVRLKDPTNRLAQEGIGMIVSGVDVTRSTWEIAARSLTDDVFGWKMLHLLRGLISQLPYEAKGVPSETAEYGHPDTALVLTCFAFYQTGLSKVQVAKNLQHIMKSDDPAAHYERLVHSCRLPASLQQWNLLDLDDEVQIDELWQLLRFDRNVLNYFLNNFAFPQHAKQFNVKLQASGWDIPLLSNKSSRKILTTGFSGTNDNKTILPHTIKQDDLPSLVQTNAEVLSYLLEPRNQRFYEAADRSGKHLTETGLLELLRKKGIKILIDAGAYILEMENHDLASAWLELFPEAQGAVYFDHQSRIMVRARFQKAAVPLLASLFADNLENCVVYIDEAHTRGTDLKLPASARAALTLGLGQTKDHTVQAAMRLRQLCSTQSVAFVAPPEVYQSILRLRSAYNGIFTKHLPVTSEDVVHWLLEQSCAASENMMPLHLAQGFDFCQRTNALWKGLNHIHKKQSRDQLLRTIQLQEDQTLEQLYGARQPDSTETSQLDFQRLVDFRKQLSQQRAEASSSGKAVHSSAFEEVEQEREVEFEVEQVREKQKPTRFTPLRFGKLDNQLVAFVELGQFHYQRFEQAFVVIGRTSIGRRFGVQKTFSRLYVSEQFSISIQEKDKTRDDIVRPVEWILWSSRTDTAVLVTPEEAELLLPIIRQVGDPRVRLIAYATPVAKSMQLFNTLQYLTIPADQGPLPAWVSIEVGIIAGRLYFDYHEYESLLAWLGIGKVSNSKDAVRRGLWIDHPLKFLLEWLTYRRQTADILHTSMGYVCQGRALQATHAFFNSAANLGDLEDLSSGVDRLQIGNGTLGGNASEHDSEWEEGDGGVDVVDITYTEEEL</sequence>